<reference evidence="2 3" key="1">
    <citation type="submission" date="2017-03" db="EMBL/GenBank/DDBJ databases">
        <title>Lifting the veil on microbial sulfur biogeochemistry in mining wastewaters.</title>
        <authorList>
            <person name="Kantor R.S."/>
            <person name="Colenbrander Nelson T."/>
            <person name="Marshall S."/>
            <person name="Bennett D."/>
            <person name="Apte S."/>
            <person name="Camacho D."/>
            <person name="Thomas B.C."/>
            <person name="Warren L.A."/>
            <person name="Banfield J.F."/>
        </authorList>
    </citation>
    <scope>NUCLEOTIDE SEQUENCE [LARGE SCALE GENOMIC DNA]</scope>
    <source>
        <strain evidence="2">32-68-21</strain>
    </source>
</reference>
<protein>
    <submittedName>
        <fullName evidence="2">3-hydroxy-2-methylbutyryl-CoA dehydrogenase</fullName>
    </submittedName>
</protein>
<dbReference type="PRINTS" id="PR00080">
    <property type="entry name" value="SDRFAMILY"/>
</dbReference>
<dbReference type="InterPro" id="IPR036291">
    <property type="entry name" value="NAD(P)-bd_dom_sf"/>
</dbReference>
<organism evidence="2 3">
    <name type="scientific">Brevundimonas subvibrioides</name>
    <dbReference type="NCBI Taxonomy" id="74313"/>
    <lineage>
        <taxon>Bacteria</taxon>
        <taxon>Pseudomonadati</taxon>
        <taxon>Pseudomonadota</taxon>
        <taxon>Alphaproteobacteria</taxon>
        <taxon>Caulobacterales</taxon>
        <taxon>Caulobacteraceae</taxon>
        <taxon>Brevundimonas</taxon>
    </lineage>
</organism>
<accession>A0A258HP33</accession>
<dbReference type="PANTHER" id="PTHR43658">
    <property type="entry name" value="SHORT-CHAIN DEHYDROGENASE/REDUCTASE"/>
    <property type="match status" value="1"/>
</dbReference>
<evidence type="ECO:0000313" key="2">
    <source>
        <dbReference type="EMBL" id="OYX58078.1"/>
    </source>
</evidence>
<dbReference type="Proteomes" id="UP000216147">
    <property type="component" value="Unassembled WGS sequence"/>
</dbReference>
<comment type="caution">
    <text evidence="2">The sequence shown here is derived from an EMBL/GenBank/DDBJ whole genome shotgun (WGS) entry which is preliminary data.</text>
</comment>
<dbReference type="Gene3D" id="3.40.50.720">
    <property type="entry name" value="NAD(P)-binding Rossmann-like Domain"/>
    <property type="match status" value="1"/>
</dbReference>
<dbReference type="SUPFAM" id="SSF51735">
    <property type="entry name" value="NAD(P)-binding Rossmann-fold domains"/>
    <property type="match status" value="1"/>
</dbReference>
<dbReference type="EMBL" id="NCEQ01000003">
    <property type="protein sequence ID" value="OYX58078.1"/>
    <property type="molecule type" value="Genomic_DNA"/>
</dbReference>
<dbReference type="PROSITE" id="PS00061">
    <property type="entry name" value="ADH_SHORT"/>
    <property type="match status" value="1"/>
</dbReference>
<keyword evidence="1" id="KW-0560">Oxidoreductase</keyword>
<dbReference type="PRINTS" id="PR00081">
    <property type="entry name" value="GDHRDH"/>
</dbReference>
<dbReference type="InterPro" id="IPR020904">
    <property type="entry name" value="Sc_DH/Rdtase_CS"/>
</dbReference>
<dbReference type="GO" id="GO:0016491">
    <property type="term" value="F:oxidoreductase activity"/>
    <property type="evidence" value="ECO:0007669"/>
    <property type="project" value="UniProtKB-KW"/>
</dbReference>
<evidence type="ECO:0000313" key="3">
    <source>
        <dbReference type="Proteomes" id="UP000216147"/>
    </source>
</evidence>
<dbReference type="Pfam" id="PF13561">
    <property type="entry name" value="adh_short_C2"/>
    <property type="match status" value="1"/>
</dbReference>
<name>A0A258HP33_9CAUL</name>
<evidence type="ECO:0000256" key="1">
    <source>
        <dbReference type="ARBA" id="ARBA00023002"/>
    </source>
</evidence>
<dbReference type="InterPro" id="IPR002347">
    <property type="entry name" value="SDR_fam"/>
</dbReference>
<sequence>MKLDGSIAAVVTGGASGLGEGTARAIAATGARVALFDLNAEKGEAIAKEIGGIFCSVDVTDDASVAAAFEKARAAHGQERLTVNCAGIATGMKTVSRKRDTGEIKAHDMAQFERTVRVNLFGTFRVLSQSAAGMMTLEPVEDGERGLIVNTASVAAQDGQVGQAAYAASKGGVYAMTLPVARDLAQDGIRCNTILPGIMWTPMMAGMDQKIQDALAAQIPFPSRLGKPSDYASLVLELARNVYINGECIRLDGAIRMAPR</sequence>
<proteinExistence type="predicted"/>
<dbReference type="AlphaFoldDB" id="A0A258HP33"/>
<dbReference type="PANTHER" id="PTHR43658:SF8">
    <property type="entry name" value="17-BETA-HYDROXYSTEROID DEHYDROGENASE 14-RELATED"/>
    <property type="match status" value="1"/>
</dbReference>
<gene>
    <name evidence="2" type="ORF">B7Y86_03455</name>
</gene>